<sequence length="146" mass="16997">MQNIINIALVIRGRYMDEEQILFERLKQIKDYWVKTSIEGLDKNSDLIWSECETEYNLLQSIICDEEVKKAYSTVVDELMKNIIHSILVMFDGGDSLSDKFNIDIINADSKESLKEESSLNEEFLGYLLDSEEKNKIIINYPSNLF</sequence>
<accession>A0A1M6AJA2</accession>
<dbReference type="RefSeq" id="WP_242958343.1">
    <property type="nucleotide sequence ID" value="NZ_FQZB01000003.1"/>
</dbReference>
<protein>
    <submittedName>
        <fullName evidence="1">Uncharacterized protein</fullName>
    </submittedName>
</protein>
<keyword evidence="2" id="KW-1185">Reference proteome</keyword>
<reference evidence="1 2" key="1">
    <citation type="submission" date="2016-11" db="EMBL/GenBank/DDBJ databases">
        <authorList>
            <person name="Jaros S."/>
            <person name="Januszkiewicz K."/>
            <person name="Wedrychowicz H."/>
        </authorList>
    </citation>
    <scope>NUCLEOTIDE SEQUENCE [LARGE SCALE GENOMIC DNA]</scope>
    <source>
        <strain evidence="1 2">DSM 21758</strain>
    </source>
</reference>
<organism evidence="1 2">
    <name type="scientific">Clostridium cavendishii DSM 21758</name>
    <dbReference type="NCBI Taxonomy" id="1121302"/>
    <lineage>
        <taxon>Bacteria</taxon>
        <taxon>Bacillati</taxon>
        <taxon>Bacillota</taxon>
        <taxon>Clostridia</taxon>
        <taxon>Eubacteriales</taxon>
        <taxon>Clostridiaceae</taxon>
        <taxon>Clostridium</taxon>
    </lineage>
</organism>
<proteinExistence type="predicted"/>
<dbReference type="AlphaFoldDB" id="A0A1M6AJA2"/>
<dbReference type="EMBL" id="FQZB01000003">
    <property type="protein sequence ID" value="SHI36398.1"/>
    <property type="molecule type" value="Genomic_DNA"/>
</dbReference>
<gene>
    <name evidence="1" type="ORF">SAMN02745163_00095</name>
</gene>
<dbReference type="Proteomes" id="UP000184310">
    <property type="component" value="Unassembled WGS sequence"/>
</dbReference>
<dbReference type="STRING" id="1121302.SAMN02745163_00095"/>
<evidence type="ECO:0000313" key="1">
    <source>
        <dbReference type="EMBL" id="SHI36398.1"/>
    </source>
</evidence>
<name>A0A1M6AJA2_9CLOT</name>
<evidence type="ECO:0000313" key="2">
    <source>
        <dbReference type="Proteomes" id="UP000184310"/>
    </source>
</evidence>